<organism evidence="1 2">
    <name type="scientific">Manihot esculenta</name>
    <name type="common">Cassava</name>
    <name type="synonym">Jatropha manihot</name>
    <dbReference type="NCBI Taxonomy" id="3983"/>
    <lineage>
        <taxon>Eukaryota</taxon>
        <taxon>Viridiplantae</taxon>
        <taxon>Streptophyta</taxon>
        <taxon>Embryophyta</taxon>
        <taxon>Tracheophyta</taxon>
        <taxon>Spermatophyta</taxon>
        <taxon>Magnoliopsida</taxon>
        <taxon>eudicotyledons</taxon>
        <taxon>Gunneridae</taxon>
        <taxon>Pentapetalae</taxon>
        <taxon>rosids</taxon>
        <taxon>fabids</taxon>
        <taxon>Malpighiales</taxon>
        <taxon>Euphorbiaceae</taxon>
        <taxon>Crotonoideae</taxon>
        <taxon>Manihoteae</taxon>
        <taxon>Manihot</taxon>
    </lineage>
</organism>
<proteinExistence type="predicted"/>
<evidence type="ECO:0000313" key="1">
    <source>
        <dbReference type="EMBL" id="KAG8645563.1"/>
    </source>
</evidence>
<dbReference type="Proteomes" id="UP000091857">
    <property type="component" value="Chromosome 10"/>
</dbReference>
<comment type="caution">
    <text evidence="1">The sequence shown here is derived from an EMBL/GenBank/DDBJ whole genome shotgun (WGS) entry which is preliminary data.</text>
</comment>
<accession>A0ACB7H124</accession>
<keyword evidence="2" id="KW-1185">Reference proteome</keyword>
<dbReference type="EMBL" id="CM004396">
    <property type="protein sequence ID" value="KAG8645563.1"/>
    <property type="molecule type" value="Genomic_DNA"/>
</dbReference>
<name>A0ACB7H124_MANES</name>
<reference evidence="2" key="1">
    <citation type="journal article" date="2016" name="Nat. Biotechnol.">
        <title>Sequencing wild and cultivated cassava and related species reveals extensive interspecific hybridization and genetic diversity.</title>
        <authorList>
            <person name="Bredeson J.V."/>
            <person name="Lyons J.B."/>
            <person name="Prochnik S.E."/>
            <person name="Wu G.A."/>
            <person name="Ha C.M."/>
            <person name="Edsinger-Gonzales E."/>
            <person name="Grimwood J."/>
            <person name="Schmutz J."/>
            <person name="Rabbi I.Y."/>
            <person name="Egesi C."/>
            <person name="Nauluvula P."/>
            <person name="Lebot V."/>
            <person name="Ndunguru J."/>
            <person name="Mkamilo G."/>
            <person name="Bart R.S."/>
            <person name="Setter T.L."/>
            <person name="Gleadow R.M."/>
            <person name="Kulakow P."/>
            <person name="Ferguson M.E."/>
            <person name="Rounsley S."/>
            <person name="Rokhsar D.S."/>
        </authorList>
    </citation>
    <scope>NUCLEOTIDE SEQUENCE [LARGE SCALE GENOMIC DNA]</scope>
    <source>
        <strain evidence="2">cv. AM560-2</strain>
    </source>
</reference>
<gene>
    <name evidence="1" type="ORF">MANES_10G074751v8</name>
</gene>
<evidence type="ECO:0000313" key="2">
    <source>
        <dbReference type="Proteomes" id="UP000091857"/>
    </source>
</evidence>
<sequence>MDVDQRRDGSLGVSMSEEGMGESQGGTQASGFVQPPHYPHFSQHPGYSMGGTSDYPSFSPYPTQMPYPPYYPPYPQYPMYPPPPYHPNPENPTTENVAPPPPPTEPAAPVTQPPNPSSSRGSKVKMTDYMKLGAPQYDDGDDPFAYLERVKMITDEIGADDSRAIQMAGFTLKCKKALQGN</sequence>
<protein>
    <submittedName>
        <fullName evidence="1">Uncharacterized protein</fullName>
    </submittedName>
</protein>